<keyword evidence="2" id="KW-1185">Reference proteome</keyword>
<dbReference type="EMBL" id="JASCZI010121432">
    <property type="protein sequence ID" value="MED6161726.1"/>
    <property type="molecule type" value="Genomic_DNA"/>
</dbReference>
<evidence type="ECO:0000313" key="2">
    <source>
        <dbReference type="Proteomes" id="UP001341840"/>
    </source>
</evidence>
<organism evidence="1 2">
    <name type="scientific">Stylosanthes scabra</name>
    <dbReference type="NCBI Taxonomy" id="79078"/>
    <lineage>
        <taxon>Eukaryota</taxon>
        <taxon>Viridiplantae</taxon>
        <taxon>Streptophyta</taxon>
        <taxon>Embryophyta</taxon>
        <taxon>Tracheophyta</taxon>
        <taxon>Spermatophyta</taxon>
        <taxon>Magnoliopsida</taxon>
        <taxon>eudicotyledons</taxon>
        <taxon>Gunneridae</taxon>
        <taxon>Pentapetalae</taxon>
        <taxon>rosids</taxon>
        <taxon>fabids</taxon>
        <taxon>Fabales</taxon>
        <taxon>Fabaceae</taxon>
        <taxon>Papilionoideae</taxon>
        <taxon>50 kb inversion clade</taxon>
        <taxon>dalbergioids sensu lato</taxon>
        <taxon>Dalbergieae</taxon>
        <taxon>Pterocarpus clade</taxon>
        <taxon>Stylosanthes</taxon>
    </lineage>
</organism>
<evidence type="ECO:0000313" key="1">
    <source>
        <dbReference type="EMBL" id="MED6161726.1"/>
    </source>
</evidence>
<proteinExistence type="predicted"/>
<comment type="caution">
    <text evidence="1">The sequence shown here is derived from an EMBL/GenBank/DDBJ whole genome shotgun (WGS) entry which is preliminary data.</text>
</comment>
<gene>
    <name evidence="1" type="ORF">PIB30_063421</name>
</gene>
<name>A0ABU6UNM2_9FABA</name>
<sequence>MPLALKGEISPDPLTVFSSSLTPQSFNSRGIDTHFTVVLLDTIRTGSAFLPRPEVITVGGLSGLLAAELEISGSLPSRVAVPCSAIFRFSTSDGALPRPVQNLLIFKTGIRCR</sequence>
<protein>
    <submittedName>
        <fullName evidence="1">Uncharacterized protein</fullName>
    </submittedName>
</protein>
<accession>A0ABU6UNM2</accession>
<dbReference type="Proteomes" id="UP001341840">
    <property type="component" value="Unassembled WGS sequence"/>
</dbReference>
<reference evidence="1 2" key="1">
    <citation type="journal article" date="2023" name="Plants (Basel)">
        <title>Bridging the Gap: Combining Genomics and Transcriptomics Approaches to Understand Stylosanthes scabra, an Orphan Legume from the Brazilian Caatinga.</title>
        <authorList>
            <person name="Ferreira-Neto J.R.C."/>
            <person name="da Silva M.D."/>
            <person name="Binneck E."/>
            <person name="de Melo N.F."/>
            <person name="da Silva R.H."/>
            <person name="de Melo A.L.T.M."/>
            <person name="Pandolfi V."/>
            <person name="Bustamante F.O."/>
            <person name="Brasileiro-Vidal A.C."/>
            <person name="Benko-Iseppon A.M."/>
        </authorList>
    </citation>
    <scope>NUCLEOTIDE SEQUENCE [LARGE SCALE GENOMIC DNA]</scope>
    <source>
        <tissue evidence="1">Leaves</tissue>
    </source>
</reference>